<proteinExistence type="predicted"/>
<dbReference type="AlphaFoldDB" id="A0AAD8PXG7"/>
<protein>
    <submittedName>
        <fullName evidence="2">Uncharacterized protein</fullName>
    </submittedName>
</protein>
<feature type="compositionally biased region" description="Basic residues" evidence="1">
    <location>
        <begin position="65"/>
        <end position="75"/>
    </location>
</feature>
<reference evidence="2" key="1">
    <citation type="submission" date="2021-06" db="EMBL/GenBank/DDBJ databases">
        <title>Comparative genomics, transcriptomics and evolutionary studies reveal genomic signatures of adaptation to plant cell wall in hemibiotrophic fungi.</title>
        <authorList>
            <consortium name="DOE Joint Genome Institute"/>
            <person name="Baroncelli R."/>
            <person name="Diaz J.F."/>
            <person name="Benocci T."/>
            <person name="Peng M."/>
            <person name="Battaglia E."/>
            <person name="Haridas S."/>
            <person name="Andreopoulos W."/>
            <person name="Labutti K."/>
            <person name="Pangilinan J."/>
            <person name="Floch G.L."/>
            <person name="Makela M.R."/>
            <person name="Henrissat B."/>
            <person name="Grigoriev I.V."/>
            <person name="Crouch J.A."/>
            <person name="De Vries R.P."/>
            <person name="Sukno S.A."/>
            <person name="Thon M.R."/>
        </authorList>
    </citation>
    <scope>NUCLEOTIDE SEQUENCE</scope>
    <source>
        <strain evidence="2">CBS 125086</strain>
    </source>
</reference>
<keyword evidence="3" id="KW-1185">Reference proteome</keyword>
<dbReference type="GeneID" id="85442217"/>
<evidence type="ECO:0000313" key="2">
    <source>
        <dbReference type="EMBL" id="KAK1589903.1"/>
    </source>
</evidence>
<dbReference type="Proteomes" id="UP001230504">
    <property type="component" value="Unassembled WGS sequence"/>
</dbReference>
<feature type="region of interest" description="Disordered" evidence="1">
    <location>
        <begin position="63"/>
        <end position="152"/>
    </location>
</feature>
<sequence>MAIQCIGRLGSTTSKAHVSLPWELRQSAKPSAPLHLSISPSVLNHFHRPRMLNICRLRASCGRTARSHKDPKRKKKEEGGICFEKKGASQTVKAPMLPPNDTERATTRQTLGQCRPASGETAISVPLGGREKGGGGGKPWHSVRLSDAATVH</sequence>
<comment type="caution">
    <text evidence="2">The sequence shown here is derived from an EMBL/GenBank/DDBJ whole genome shotgun (WGS) entry which is preliminary data.</text>
</comment>
<accession>A0AAD8PXG7</accession>
<feature type="compositionally biased region" description="Basic and acidic residues" evidence="1">
    <location>
        <begin position="76"/>
        <end position="87"/>
    </location>
</feature>
<dbReference type="RefSeq" id="XP_060413436.1">
    <property type="nucleotide sequence ID" value="XM_060557977.1"/>
</dbReference>
<dbReference type="EMBL" id="JAHLJV010000035">
    <property type="protein sequence ID" value="KAK1589903.1"/>
    <property type="molecule type" value="Genomic_DNA"/>
</dbReference>
<evidence type="ECO:0000256" key="1">
    <source>
        <dbReference type="SAM" id="MobiDB-lite"/>
    </source>
</evidence>
<gene>
    <name evidence="2" type="ORF">LY79DRAFT_556042</name>
</gene>
<evidence type="ECO:0000313" key="3">
    <source>
        <dbReference type="Proteomes" id="UP001230504"/>
    </source>
</evidence>
<organism evidence="2 3">
    <name type="scientific">Colletotrichum navitas</name>
    <dbReference type="NCBI Taxonomy" id="681940"/>
    <lineage>
        <taxon>Eukaryota</taxon>
        <taxon>Fungi</taxon>
        <taxon>Dikarya</taxon>
        <taxon>Ascomycota</taxon>
        <taxon>Pezizomycotina</taxon>
        <taxon>Sordariomycetes</taxon>
        <taxon>Hypocreomycetidae</taxon>
        <taxon>Glomerellales</taxon>
        <taxon>Glomerellaceae</taxon>
        <taxon>Colletotrichum</taxon>
        <taxon>Colletotrichum graminicola species complex</taxon>
    </lineage>
</organism>
<name>A0AAD8PXG7_9PEZI</name>